<dbReference type="Proteomes" id="UP001143910">
    <property type="component" value="Unassembled WGS sequence"/>
</dbReference>
<comment type="caution">
    <text evidence="1">The sequence shown here is derived from an EMBL/GenBank/DDBJ whole genome shotgun (WGS) entry which is preliminary data.</text>
</comment>
<proteinExistence type="predicted"/>
<reference evidence="1" key="1">
    <citation type="submission" date="2022-08" db="EMBL/GenBank/DDBJ databases">
        <title>Genome Sequence of Lecanicillium fungicola.</title>
        <authorList>
            <person name="Buettner E."/>
        </authorList>
    </citation>
    <scope>NUCLEOTIDE SEQUENCE</scope>
    <source>
        <strain evidence="1">Babe33</strain>
    </source>
</reference>
<gene>
    <name evidence="1" type="ORF">NQ176_g5547</name>
</gene>
<evidence type="ECO:0000313" key="2">
    <source>
        <dbReference type="Proteomes" id="UP001143910"/>
    </source>
</evidence>
<protein>
    <submittedName>
        <fullName evidence="1">Uncharacterized protein</fullName>
    </submittedName>
</protein>
<name>A0ACC1N803_9HYPO</name>
<dbReference type="EMBL" id="JANJQO010000714">
    <property type="protein sequence ID" value="KAJ2975387.1"/>
    <property type="molecule type" value="Genomic_DNA"/>
</dbReference>
<evidence type="ECO:0000313" key="1">
    <source>
        <dbReference type="EMBL" id="KAJ2975387.1"/>
    </source>
</evidence>
<keyword evidence="2" id="KW-1185">Reference proteome</keyword>
<sequence length="199" mass="22312">MIPNDTYYKVRLITGLILEQPELCKKFLQGSAELPLGEHEPEDQVDLWGIDMEEASATTWLRVWIKSWSISKIPSKDAKALFYPDQPETPIPPSLTNEQMTGHYYDPGYGHLHIAEGTIAGETRLVANRSEAVFPYEMRFEHVSGNFWLVDVFVTDTNSTGGIWAGEFKVGVSGKAEGLEIQLTPPGELGEAPVWFKRT</sequence>
<accession>A0ACC1N803</accession>
<organism evidence="1 2">
    <name type="scientific">Zarea fungicola</name>
    <dbReference type="NCBI Taxonomy" id="93591"/>
    <lineage>
        <taxon>Eukaryota</taxon>
        <taxon>Fungi</taxon>
        <taxon>Dikarya</taxon>
        <taxon>Ascomycota</taxon>
        <taxon>Pezizomycotina</taxon>
        <taxon>Sordariomycetes</taxon>
        <taxon>Hypocreomycetidae</taxon>
        <taxon>Hypocreales</taxon>
        <taxon>Cordycipitaceae</taxon>
        <taxon>Zarea</taxon>
    </lineage>
</organism>